<proteinExistence type="predicted"/>
<comment type="caution">
    <text evidence="1">The sequence shown here is derived from an EMBL/GenBank/DDBJ whole genome shotgun (WGS) entry which is preliminary data.</text>
</comment>
<keyword evidence="2" id="KW-1185">Reference proteome</keyword>
<dbReference type="EMBL" id="CM042051">
    <property type="protein sequence ID" value="KAI3728938.1"/>
    <property type="molecule type" value="Genomic_DNA"/>
</dbReference>
<sequence>MDRIEEEFRTLKKGSLVVREYTCQFMEKLGLVGHVAPTKKEKIKAYLKGLPADMMSMVCNSKASNLRETIEEAQIMEDVYARGKEEKDVVMGDKRRRGGAQDVETSTTTTVNPTLPLVPGVGSPIILPEIDQLRESSTLNARCRDIFGRIVRNGRQGVPRRRRRTL</sequence>
<dbReference type="Proteomes" id="UP001055879">
    <property type="component" value="Linkage Group LG05"/>
</dbReference>
<protein>
    <submittedName>
        <fullName evidence="1">Uncharacterized protein</fullName>
    </submittedName>
</protein>
<gene>
    <name evidence="1" type="ORF">L6452_17583</name>
</gene>
<reference evidence="1 2" key="2">
    <citation type="journal article" date="2022" name="Mol. Ecol. Resour.">
        <title>The genomes of chicory, endive, great burdock and yacon provide insights into Asteraceae paleo-polyploidization history and plant inulin production.</title>
        <authorList>
            <person name="Fan W."/>
            <person name="Wang S."/>
            <person name="Wang H."/>
            <person name="Wang A."/>
            <person name="Jiang F."/>
            <person name="Liu H."/>
            <person name="Zhao H."/>
            <person name="Xu D."/>
            <person name="Zhang Y."/>
        </authorList>
    </citation>
    <scope>NUCLEOTIDE SEQUENCE [LARGE SCALE GENOMIC DNA]</scope>
    <source>
        <strain evidence="2">cv. Niubang</strain>
    </source>
</reference>
<evidence type="ECO:0000313" key="2">
    <source>
        <dbReference type="Proteomes" id="UP001055879"/>
    </source>
</evidence>
<evidence type="ECO:0000313" key="1">
    <source>
        <dbReference type="EMBL" id="KAI3728938.1"/>
    </source>
</evidence>
<name>A0ACB9C3W7_ARCLA</name>
<organism evidence="1 2">
    <name type="scientific">Arctium lappa</name>
    <name type="common">Greater burdock</name>
    <name type="synonym">Lappa major</name>
    <dbReference type="NCBI Taxonomy" id="4217"/>
    <lineage>
        <taxon>Eukaryota</taxon>
        <taxon>Viridiplantae</taxon>
        <taxon>Streptophyta</taxon>
        <taxon>Embryophyta</taxon>
        <taxon>Tracheophyta</taxon>
        <taxon>Spermatophyta</taxon>
        <taxon>Magnoliopsida</taxon>
        <taxon>eudicotyledons</taxon>
        <taxon>Gunneridae</taxon>
        <taxon>Pentapetalae</taxon>
        <taxon>asterids</taxon>
        <taxon>campanulids</taxon>
        <taxon>Asterales</taxon>
        <taxon>Asteraceae</taxon>
        <taxon>Carduoideae</taxon>
        <taxon>Cardueae</taxon>
        <taxon>Arctiinae</taxon>
        <taxon>Arctium</taxon>
    </lineage>
</organism>
<reference evidence="2" key="1">
    <citation type="journal article" date="2022" name="Mol. Ecol. Resour.">
        <title>The genomes of chicory, endive, great burdock and yacon provide insights into Asteraceae palaeo-polyploidization history and plant inulin production.</title>
        <authorList>
            <person name="Fan W."/>
            <person name="Wang S."/>
            <person name="Wang H."/>
            <person name="Wang A."/>
            <person name="Jiang F."/>
            <person name="Liu H."/>
            <person name="Zhao H."/>
            <person name="Xu D."/>
            <person name="Zhang Y."/>
        </authorList>
    </citation>
    <scope>NUCLEOTIDE SEQUENCE [LARGE SCALE GENOMIC DNA]</scope>
    <source>
        <strain evidence="2">cv. Niubang</strain>
    </source>
</reference>
<accession>A0ACB9C3W7</accession>